<dbReference type="AlphaFoldDB" id="A0AAD4DKP1"/>
<keyword evidence="3" id="KW-1185">Reference proteome</keyword>
<name>A0AAD4DKP1_9FUNG</name>
<feature type="region of interest" description="Disordered" evidence="1">
    <location>
        <begin position="1"/>
        <end position="30"/>
    </location>
</feature>
<dbReference type="EMBL" id="JAAAIL010000055">
    <property type="protein sequence ID" value="KAG0280632.1"/>
    <property type="molecule type" value="Genomic_DNA"/>
</dbReference>
<feature type="region of interest" description="Disordered" evidence="1">
    <location>
        <begin position="62"/>
        <end position="90"/>
    </location>
</feature>
<protein>
    <submittedName>
        <fullName evidence="2">Uncharacterized protein</fullName>
    </submittedName>
</protein>
<evidence type="ECO:0000256" key="1">
    <source>
        <dbReference type="SAM" id="MobiDB-lite"/>
    </source>
</evidence>
<accession>A0AAD4DKP1</accession>
<dbReference type="PANTHER" id="PTHR37327:SF1">
    <property type="entry name" value="MICROTUBULE INTERACTING AND TRANSPORT DOMAIN-CONTAINING PROTEIN"/>
    <property type="match status" value="1"/>
</dbReference>
<feature type="compositionally biased region" description="Low complexity" evidence="1">
    <location>
        <begin position="1"/>
        <end position="27"/>
    </location>
</feature>
<gene>
    <name evidence="2" type="ORF">BGZ95_009373</name>
</gene>
<dbReference type="PANTHER" id="PTHR37327">
    <property type="entry name" value="CHROMOSOME 1, WHOLE GENOME SHOTGUN SEQUENCE"/>
    <property type="match status" value="1"/>
</dbReference>
<feature type="compositionally biased region" description="Low complexity" evidence="1">
    <location>
        <begin position="63"/>
        <end position="90"/>
    </location>
</feature>
<evidence type="ECO:0000313" key="2">
    <source>
        <dbReference type="EMBL" id="KAG0280632.1"/>
    </source>
</evidence>
<comment type="caution">
    <text evidence="2">The sequence shown here is derived from an EMBL/GenBank/DDBJ whole genome shotgun (WGS) entry which is preliminary data.</text>
</comment>
<proteinExistence type="predicted"/>
<reference evidence="2" key="1">
    <citation type="journal article" date="2020" name="Fungal Divers.">
        <title>Resolving the Mortierellaceae phylogeny through synthesis of multi-gene phylogenetics and phylogenomics.</title>
        <authorList>
            <person name="Vandepol N."/>
            <person name="Liber J."/>
            <person name="Desiro A."/>
            <person name="Na H."/>
            <person name="Kennedy M."/>
            <person name="Barry K."/>
            <person name="Grigoriev I.V."/>
            <person name="Miller A.N."/>
            <person name="O'Donnell K."/>
            <person name="Stajich J.E."/>
            <person name="Bonito G."/>
        </authorList>
    </citation>
    <scope>NUCLEOTIDE SEQUENCE</scope>
    <source>
        <strain evidence="2">NRRL 28262</strain>
    </source>
</reference>
<organism evidence="2 3">
    <name type="scientific">Linnemannia exigua</name>
    <dbReference type="NCBI Taxonomy" id="604196"/>
    <lineage>
        <taxon>Eukaryota</taxon>
        <taxon>Fungi</taxon>
        <taxon>Fungi incertae sedis</taxon>
        <taxon>Mucoromycota</taxon>
        <taxon>Mortierellomycotina</taxon>
        <taxon>Mortierellomycetes</taxon>
        <taxon>Mortierellales</taxon>
        <taxon>Mortierellaceae</taxon>
        <taxon>Linnemannia</taxon>
    </lineage>
</organism>
<sequence>MPTASSTNNSSAATSQPTTPATPTQSSFAGQTTPLFSLTAAMPNRSNRNSADGVDQVAALPRSNININTNNNINTTNNSDSNNGSSTTTTDATTTLVTKELEALESATLQIWAKLSKKLSFVHRPGKYFEVSAVNDVPGGAVGPKFRDHDYHDDNHYHHSHHGLHHGSTTTTTNVGSDLKNQWKMFSKSVQKSMANDKVEDTTPYTDSVLRLFQSATILEQIFRHYSALSAAIPATPTTPSTLTAAAAFTSSAAASPSSPQVQYTQIIYRLRRIGDFLNLVICAFVVRDLGEFLAKYNKRVSAWIAD</sequence>
<dbReference type="Proteomes" id="UP001194580">
    <property type="component" value="Unassembled WGS sequence"/>
</dbReference>
<evidence type="ECO:0000313" key="3">
    <source>
        <dbReference type="Proteomes" id="UP001194580"/>
    </source>
</evidence>